<dbReference type="AlphaFoldDB" id="A0A9W9TZR4"/>
<comment type="caution">
    <text evidence="2">The sequence shown here is derived from an EMBL/GenBank/DDBJ whole genome shotgun (WGS) entry which is preliminary data.</text>
</comment>
<dbReference type="GO" id="GO:0003824">
    <property type="term" value="F:catalytic activity"/>
    <property type="evidence" value="ECO:0007669"/>
    <property type="project" value="UniProtKB-ARBA"/>
</dbReference>
<reference evidence="2" key="1">
    <citation type="submission" date="2022-12" db="EMBL/GenBank/DDBJ databases">
        <authorList>
            <person name="Petersen C."/>
        </authorList>
    </citation>
    <scope>NUCLEOTIDE SEQUENCE</scope>
    <source>
        <strain evidence="2">IBT 21472</strain>
    </source>
</reference>
<dbReference type="InterPro" id="IPR008928">
    <property type="entry name" value="6-hairpin_glycosidase_sf"/>
</dbReference>
<dbReference type="InterPro" id="IPR012341">
    <property type="entry name" value="6hp_glycosidase-like_sf"/>
</dbReference>
<name>A0A9W9TZR4_9EURO</name>
<reference evidence="2" key="2">
    <citation type="journal article" date="2023" name="IMA Fungus">
        <title>Comparative genomic study of the Penicillium genus elucidates a diverse pangenome and 15 lateral gene transfer events.</title>
        <authorList>
            <person name="Petersen C."/>
            <person name="Sorensen T."/>
            <person name="Nielsen M.R."/>
            <person name="Sondergaard T.E."/>
            <person name="Sorensen J.L."/>
            <person name="Fitzpatrick D.A."/>
            <person name="Frisvad J.C."/>
            <person name="Nielsen K.L."/>
        </authorList>
    </citation>
    <scope>NUCLEOTIDE SEQUENCE</scope>
    <source>
        <strain evidence="2">IBT 21472</strain>
    </source>
</reference>
<dbReference type="PANTHER" id="PTHR34987:SF4">
    <property type="entry name" value="ALPHA-L-RHAMNOSIDASE C-TERMINAL DOMAIN-CONTAINING PROTEIN"/>
    <property type="match status" value="1"/>
</dbReference>
<gene>
    <name evidence="2" type="ORF">N7476_009275</name>
</gene>
<dbReference type="EMBL" id="JAPZBO010000009">
    <property type="protein sequence ID" value="KAJ5302476.1"/>
    <property type="molecule type" value="Genomic_DNA"/>
</dbReference>
<keyword evidence="3" id="KW-1185">Reference proteome</keyword>
<dbReference type="SUPFAM" id="SSF48208">
    <property type="entry name" value="Six-hairpin glycosidases"/>
    <property type="match status" value="1"/>
</dbReference>
<dbReference type="Gene3D" id="1.50.10.10">
    <property type="match status" value="1"/>
</dbReference>
<evidence type="ECO:0000313" key="2">
    <source>
        <dbReference type="EMBL" id="KAJ5302476.1"/>
    </source>
</evidence>
<proteinExistence type="predicted"/>
<protein>
    <recommendedName>
        <fullName evidence="1">Alpha-L-rhamnosidase C-terminal domain-containing protein</fullName>
    </recommendedName>
</protein>
<organism evidence="2 3">
    <name type="scientific">Penicillium atrosanguineum</name>
    <dbReference type="NCBI Taxonomy" id="1132637"/>
    <lineage>
        <taxon>Eukaryota</taxon>
        <taxon>Fungi</taxon>
        <taxon>Dikarya</taxon>
        <taxon>Ascomycota</taxon>
        <taxon>Pezizomycotina</taxon>
        <taxon>Eurotiomycetes</taxon>
        <taxon>Eurotiomycetidae</taxon>
        <taxon>Eurotiales</taxon>
        <taxon>Aspergillaceae</taxon>
        <taxon>Penicillium</taxon>
    </lineage>
</organism>
<dbReference type="Proteomes" id="UP001147746">
    <property type="component" value="Unassembled WGS sequence"/>
</dbReference>
<dbReference type="GO" id="GO:0005975">
    <property type="term" value="P:carbohydrate metabolic process"/>
    <property type="evidence" value="ECO:0007669"/>
    <property type="project" value="InterPro"/>
</dbReference>
<dbReference type="Pfam" id="PF17390">
    <property type="entry name" value="Bac_rhamnosid_C"/>
    <property type="match status" value="1"/>
</dbReference>
<dbReference type="PANTHER" id="PTHR34987">
    <property type="entry name" value="C, PUTATIVE (AFU_ORTHOLOGUE AFUA_3G02880)-RELATED"/>
    <property type="match status" value="1"/>
</dbReference>
<accession>A0A9W9TZR4</accession>
<evidence type="ECO:0000313" key="3">
    <source>
        <dbReference type="Proteomes" id="UP001147746"/>
    </source>
</evidence>
<dbReference type="InterPro" id="IPR035398">
    <property type="entry name" value="Bac_rhamnosid_C"/>
</dbReference>
<sequence length="407" mass="44878">MVSTQQSEYVWGLAEQIFTRQITSGQVPSNTLFSPLDTQSVLIRTANVDPLLVDYNIDFMQVIYDYWLRSGNDTFLEMFWPQMVASTSYAVSRALDEGTQLFGAPYGSSGTTLNGEKRQALGPSNTVSMVIGLERMADMAAHLGHYSSESFYRGQAQLSRDAIESLFWNETGGYFSGALGRTGYDLMDIAHVLLAGVGTAGQRNEFIEKLPSLQVPAGHTNGIRYYETPGIVNPYFMSFLLEGLAISNRTALTQELLDATWSPMVRRDRNYTGAYWEYISTDGTYPGLDLFTGQSHSWGSYPPVLLSEYVLVVRPASAGYKDFFIAPLPDFKTGWVHGRVPTPVGIIYAAWGYDSKGKVMMEIQAPEGLKGAIVPPFWGNYSVDGISGFTGDKAFTGGSKRVLIVQD</sequence>
<dbReference type="OrthoDB" id="10036721at2759"/>
<feature type="domain" description="Alpha-L-rhamnosidase C-terminal" evidence="1">
    <location>
        <begin position="313"/>
        <end position="373"/>
    </location>
</feature>
<dbReference type="Gene3D" id="2.60.420.10">
    <property type="entry name" value="Maltose phosphorylase, domain 3"/>
    <property type="match status" value="1"/>
</dbReference>
<evidence type="ECO:0000259" key="1">
    <source>
        <dbReference type="Pfam" id="PF17390"/>
    </source>
</evidence>